<comment type="cofactor">
    <cofactor evidence="1">
        <name>a divalent metal cation</name>
        <dbReference type="ChEBI" id="CHEBI:60240"/>
    </cofactor>
</comment>
<organism evidence="9 10">
    <name type="scientific">Macrosiphum euphorbiae</name>
    <name type="common">potato aphid</name>
    <dbReference type="NCBI Taxonomy" id="13131"/>
    <lineage>
        <taxon>Eukaryota</taxon>
        <taxon>Metazoa</taxon>
        <taxon>Ecdysozoa</taxon>
        <taxon>Arthropoda</taxon>
        <taxon>Hexapoda</taxon>
        <taxon>Insecta</taxon>
        <taxon>Pterygota</taxon>
        <taxon>Neoptera</taxon>
        <taxon>Paraneoptera</taxon>
        <taxon>Hemiptera</taxon>
        <taxon>Sternorrhyncha</taxon>
        <taxon>Aphidomorpha</taxon>
        <taxon>Aphidoidea</taxon>
        <taxon>Aphididae</taxon>
        <taxon>Macrosiphini</taxon>
        <taxon>Macrosiphum</taxon>
    </lineage>
</organism>
<sequence>MAFIAYALLDEIEDHERTRAFTLHKSVLRDKCNPFDLSDFNFKKLYRLTKNDVSMLIEHLRPNLTKIRKNGLSVEVQVFVTIQFLATGAYQRGIGNDSLYPVSQPSVSRCITKVTAEIVRIFAADQIRFPRNRVEREKISNEFEQLSRYPGILGCIDCTQIAIVTPTEREEAYKNFKGFYSLNVQMVCDANLRITNVYADFPGSVHDQFIFGTSAVKREMDRLHANNIGQFYLLGDSGYTPQSYMLTPVLNAPENTPEYRYTQNHCFVRNTVERVFGVLKCRWRCLRKDRVLHYQPIQAATIIKTCAILHNISMNNLEYRNENMALNNNVIEPNNIEGDIQGNINGRRMRDQIIQQYFQI</sequence>
<dbReference type="Pfam" id="PF13359">
    <property type="entry name" value="DDE_Tnp_4"/>
    <property type="match status" value="1"/>
</dbReference>
<keyword evidence="5" id="KW-0479">Metal-binding</keyword>
<dbReference type="InterPro" id="IPR045249">
    <property type="entry name" value="HARBI1-like"/>
</dbReference>
<keyword evidence="7" id="KW-0539">Nucleus</keyword>
<dbReference type="GO" id="GO:0004518">
    <property type="term" value="F:nuclease activity"/>
    <property type="evidence" value="ECO:0007669"/>
    <property type="project" value="UniProtKB-KW"/>
</dbReference>
<dbReference type="GO" id="GO:0016787">
    <property type="term" value="F:hydrolase activity"/>
    <property type="evidence" value="ECO:0007669"/>
    <property type="project" value="UniProtKB-KW"/>
</dbReference>
<keyword evidence="10" id="KW-1185">Reference proteome</keyword>
<evidence type="ECO:0000256" key="2">
    <source>
        <dbReference type="ARBA" id="ARBA00004123"/>
    </source>
</evidence>
<evidence type="ECO:0000256" key="1">
    <source>
        <dbReference type="ARBA" id="ARBA00001968"/>
    </source>
</evidence>
<evidence type="ECO:0000256" key="3">
    <source>
        <dbReference type="ARBA" id="ARBA00006958"/>
    </source>
</evidence>
<dbReference type="EMBL" id="CARXXK010000002">
    <property type="protein sequence ID" value="CAI6353022.1"/>
    <property type="molecule type" value="Genomic_DNA"/>
</dbReference>
<gene>
    <name evidence="9" type="ORF">MEUPH1_LOCUS9196</name>
</gene>
<keyword evidence="6" id="KW-0378">Hydrolase</keyword>
<evidence type="ECO:0000256" key="7">
    <source>
        <dbReference type="ARBA" id="ARBA00023242"/>
    </source>
</evidence>
<dbReference type="Proteomes" id="UP001160148">
    <property type="component" value="Unassembled WGS sequence"/>
</dbReference>
<dbReference type="AlphaFoldDB" id="A0AAV0WB99"/>
<accession>A0AAV0WB99</accession>
<dbReference type="InterPro" id="IPR027806">
    <property type="entry name" value="HARBI1_dom"/>
</dbReference>
<evidence type="ECO:0000313" key="10">
    <source>
        <dbReference type="Proteomes" id="UP001160148"/>
    </source>
</evidence>
<dbReference type="PANTHER" id="PTHR22930:SF85">
    <property type="entry name" value="GH03217P-RELATED"/>
    <property type="match status" value="1"/>
</dbReference>
<dbReference type="PANTHER" id="PTHR22930">
    <property type="match status" value="1"/>
</dbReference>
<feature type="domain" description="DDE Tnp4" evidence="8">
    <location>
        <begin position="156"/>
        <end position="311"/>
    </location>
</feature>
<dbReference type="GO" id="GO:0005634">
    <property type="term" value="C:nucleus"/>
    <property type="evidence" value="ECO:0007669"/>
    <property type="project" value="UniProtKB-SubCell"/>
</dbReference>
<reference evidence="9 10" key="1">
    <citation type="submission" date="2023-01" db="EMBL/GenBank/DDBJ databases">
        <authorList>
            <person name="Whitehead M."/>
        </authorList>
    </citation>
    <scope>NUCLEOTIDE SEQUENCE [LARGE SCALE GENOMIC DNA]</scope>
</reference>
<evidence type="ECO:0000313" key="9">
    <source>
        <dbReference type="EMBL" id="CAI6353022.1"/>
    </source>
</evidence>
<evidence type="ECO:0000256" key="5">
    <source>
        <dbReference type="ARBA" id="ARBA00022723"/>
    </source>
</evidence>
<proteinExistence type="inferred from homology"/>
<evidence type="ECO:0000256" key="4">
    <source>
        <dbReference type="ARBA" id="ARBA00022722"/>
    </source>
</evidence>
<name>A0AAV0WB99_9HEMI</name>
<comment type="caution">
    <text evidence="9">The sequence shown here is derived from an EMBL/GenBank/DDBJ whole genome shotgun (WGS) entry which is preliminary data.</text>
</comment>
<evidence type="ECO:0000256" key="6">
    <source>
        <dbReference type="ARBA" id="ARBA00022801"/>
    </source>
</evidence>
<protein>
    <recommendedName>
        <fullName evidence="8">DDE Tnp4 domain-containing protein</fullName>
    </recommendedName>
</protein>
<comment type="similarity">
    <text evidence="3">Belongs to the HARBI1 family.</text>
</comment>
<evidence type="ECO:0000259" key="8">
    <source>
        <dbReference type="Pfam" id="PF13359"/>
    </source>
</evidence>
<comment type="subcellular location">
    <subcellularLocation>
        <location evidence="2">Nucleus</location>
    </subcellularLocation>
</comment>
<keyword evidence="4" id="KW-0540">Nuclease</keyword>
<dbReference type="GO" id="GO:0046872">
    <property type="term" value="F:metal ion binding"/>
    <property type="evidence" value="ECO:0007669"/>
    <property type="project" value="UniProtKB-KW"/>
</dbReference>